<dbReference type="EMBL" id="JACHJY010000002">
    <property type="protein sequence ID" value="MBB4981012.1"/>
    <property type="molecule type" value="Genomic_DNA"/>
</dbReference>
<evidence type="ECO:0000313" key="1">
    <source>
        <dbReference type="EMBL" id="MBB4981012.1"/>
    </source>
</evidence>
<name>A0A7W7TYT4_9ACTN</name>
<keyword evidence="2" id="KW-1185">Reference proteome</keyword>
<evidence type="ECO:0000313" key="2">
    <source>
        <dbReference type="Proteomes" id="UP000582643"/>
    </source>
</evidence>
<protein>
    <submittedName>
        <fullName evidence="1">Uncharacterized protein</fullName>
    </submittedName>
</protein>
<dbReference type="Proteomes" id="UP000582643">
    <property type="component" value="Unassembled WGS sequence"/>
</dbReference>
<proteinExistence type="predicted"/>
<accession>A0A7W7TYT4</accession>
<organism evidence="1 2">
    <name type="scientific">Streptomyces nymphaeiformis</name>
    <dbReference type="NCBI Taxonomy" id="2663842"/>
    <lineage>
        <taxon>Bacteria</taxon>
        <taxon>Bacillati</taxon>
        <taxon>Actinomycetota</taxon>
        <taxon>Actinomycetes</taxon>
        <taxon>Kitasatosporales</taxon>
        <taxon>Streptomycetaceae</taxon>
        <taxon>Streptomyces</taxon>
    </lineage>
</organism>
<sequence>MAGRHALEQARSAAYQLLQTEVDGPSDRLCQAEGLTTPGYTHTTPA</sequence>
<reference evidence="1 2" key="1">
    <citation type="submission" date="2020-08" db="EMBL/GenBank/DDBJ databases">
        <title>Genomic Encyclopedia of Type Strains, Phase III (KMG-III): the genomes of soil and plant-associated and newly described type strains.</title>
        <authorList>
            <person name="Whitman W."/>
        </authorList>
    </citation>
    <scope>NUCLEOTIDE SEQUENCE [LARGE SCALE GENOMIC DNA]</scope>
    <source>
        <strain evidence="1 2">SFB5A</strain>
    </source>
</reference>
<gene>
    <name evidence="1" type="ORF">GGE06_001920</name>
</gene>
<comment type="caution">
    <text evidence="1">The sequence shown here is derived from an EMBL/GenBank/DDBJ whole genome shotgun (WGS) entry which is preliminary data.</text>
</comment>
<dbReference type="AlphaFoldDB" id="A0A7W7TYT4"/>